<reference evidence="1 2" key="1">
    <citation type="journal article" date="2019" name="Emerg. Microbes Infect.">
        <title>Comprehensive subspecies identification of 175 nontuberculous mycobacteria species based on 7547 genomic profiles.</title>
        <authorList>
            <person name="Matsumoto Y."/>
            <person name="Kinjo T."/>
            <person name="Motooka D."/>
            <person name="Nabeya D."/>
            <person name="Jung N."/>
            <person name="Uechi K."/>
            <person name="Horii T."/>
            <person name="Iida T."/>
            <person name="Fujita J."/>
            <person name="Nakamura S."/>
        </authorList>
    </citation>
    <scope>NUCLEOTIDE SEQUENCE [LARGE SCALE GENOMIC DNA]</scope>
    <source>
        <strain evidence="1 2">JCM 12375</strain>
    </source>
</reference>
<dbReference type="EMBL" id="AP022567">
    <property type="protein sequence ID" value="BBX38549.1"/>
    <property type="molecule type" value="Genomic_DNA"/>
</dbReference>
<name>A0ABM8HLT4_MYCME</name>
<evidence type="ECO:0000313" key="2">
    <source>
        <dbReference type="Proteomes" id="UP000465622"/>
    </source>
</evidence>
<organism evidence="1 2">
    <name type="scientific">Mycolicibacterium mageritense</name>
    <name type="common">Mycobacterium mageritense</name>
    <dbReference type="NCBI Taxonomy" id="53462"/>
    <lineage>
        <taxon>Bacteria</taxon>
        <taxon>Bacillati</taxon>
        <taxon>Actinomycetota</taxon>
        <taxon>Actinomycetes</taxon>
        <taxon>Mycobacteriales</taxon>
        <taxon>Mycobacteriaceae</taxon>
        <taxon>Mycolicibacterium</taxon>
    </lineage>
</organism>
<sequence>MSVGIDTQLDALFDVDAPRMTATETAQRFGVTRAQSSMRFAQEGFQPSAWATGRVTVWLVRPRDALLIWGHRLHAATDR</sequence>
<evidence type="ECO:0000313" key="1">
    <source>
        <dbReference type="EMBL" id="BBX38549.1"/>
    </source>
</evidence>
<dbReference type="Proteomes" id="UP000465622">
    <property type="component" value="Chromosome"/>
</dbReference>
<keyword evidence="2" id="KW-1185">Reference proteome</keyword>
<protein>
    <recommendedName>
        <fullName evidence="3">DNA-binding protein</fullName>
    </recommendedName>
</protein>
<evidence type="ECO:0008006" key="3">
    <source>
        <dbReference type="Google" id="ProtNLM"/>
    </source>
</evidence>
<proteinExistence type="predicted"/>
<accession>A0ABM8HLT4</accession>
<gene>
    <name evidence="1" type="ORF">MMAGJ_78310</name>
</gene>